<organism evidence="3 4">
    <name type="scientific">Nocardiopsis composta</name>
    <dbReference type="NCBI Taxonomy" id="157465"/>
    <lineage>
        <taxon>Bacteria</taxon>
        <taxon>Bacillati</taxon>
        <taxon>Actinomycetota</taxon>
        <taxon>Actinomycetes</taxon>
        <taxon>Streptosporangiales</taxon>
        <taxon>Nocardiopsidaceae</taxon>
        <taxon>Nocardiopsis</taxon>
    </lineage>
</organism>
<dbReference type="Gene3D" id="2.60.40.1240">
    <property type="match status" value="1"/>
</dbReference>
<dbReference type="Proteomes" id="UP000572635">
    <property type="component" value="Unassembled WGS sequence"/>
</dbReference>
<gene>
    <name evidence="3" type="ORF">HDA36_001147</name>
</gene>
<evidence type="ECO:0000256" key="2">
    <source>
        <dbReference type="SAM" id="SignalP"/>
    </source>
</evidence>
<proteinExistence type="predicted"/>
<evidence type="ECO:0000256" key="1">
    <source>
        <dbReference type="ARBA" id="ARBA00022729"/>
    </source>
</evidence>
<dbReference type="EMBL" id="JACHDB010000001">
    <property type="protein sequence ID" value="MBB5431063.1"/>
    <property type="molecule type" value="Genomic_DNA"/>
</dbReference>
<accession>A0A7W8VCL7</accession>
<feature type="chain" id="PRO_5038766308" description="DUF4230 domain-containing protein" evidence="2">
    <location>
        <begin position="21"/>
        <end position="210"/>
    </location>
</feature>
<evidence type="ECO:0000313" key="3">
    <source>
        <dbReference type="EMBL" id="MBB5431063.1"/>
    </source>
</evidence>
<sequence>MAAAAAALALLVLLALVRSAFLDRDDLLAPVTRSGSAAGPVDADRFTVEVHDVAFARALDPRPDDPEVRVLRTDQVWVIVTASLTAARERLRVGDPVLLECGDGRSYAASTEFGETLAATGMSAVELSPGIPVTGVLAFEVPADRITDPALRLAAGRLQDETRLSAEALVDLGLEADEVERGVAGAVETMPVPEIRKGQGPGGERADDGG</sequence>
<dbReference type="InterPro" id="IPR029050">
    <property type="entry name" value="Immunoprotect_excell_Ig-like"/>
</dbReference>
<name>A0A7W8VCL7_9ACTN</name>
<dbReference type="RefSeq" id="WP_184389967.1">
    <property type="nucleotide sequence ID" value="NZ_BAAAJD010000158.1"/>
</dbReference>
<reference evidence="3 4" key="1">
    <citation type="submission" date="2020-08" db="EMBL/GenBank/DDBJ databases">
        <title>Sequencing the genomes of 1000 actinobacteria strains.</title>
        <authorList>
            <person name="Klenk H.-P."/>
        </authorList>
    </citation>
    <scope>NUCLEOTIDE SEQUENCE [LARGE SCALE GENOMIC DNA]</scope>
    <source>
        <strain evidence="3 4">DSM 44551</strain>
    </source>
</reference>
<evidence type="ECO:0000313" key="4">
    <source>
        <dbReference type="Proteomes" id="UP000572635"/>
    </source>
</evidence>
<protein>
    <recommendedName>
        <fullName evidence="5">DUF4230 domain-containing protein</fullName>
    </recommendedName>
</protein>
<keyword evidence="4" id="KW-1185">Reference proteome</keyword>
<evidence type="ECO:0008006" key="5">
    <source>
        <dbReference type="Google" id="ProtNLM"/>
    </source>
</evidence>
<feature type="signal peptide" evidence="2">
    <location>
        <begin position="1"/>
        <end position="20"/>
    </location>
</feature>
<keyword evidence="1 2" id="KW-0732">Signal</keyword>
<comment type="caution">
    <text evidence="3">The sequence shown here is derived from an EMBL/GenBank/DDBJ whole genome shotgun (WGS) entry which is preliminary data.</text>
</comment>
<dbReference type="AlphaFoldDB" id="A0A7W8VCL7"/>